<organism evidence="2 3">
    <name type="scientific">Deinococcus detaillensis</name>
    <dbReference type="NCBI Taxonomy" id="2592048"/>
    <lineage>
        <taxon>Bacteria</taxon>
        <taxon>Thermotogati</taxon>
        <taxon>Deinococcota</taxon>
        <taxon>Deinococci</taxon>
        <taxon>Deinococcales</taxon>
        <taxon>Deinococcaceae</taxon>
        <taxon>Deinococcus</taxon>
    </lineage>
</organism>
<comment type="similarity">
    <text evidence="1">Belongs to the UPF0166 family.</text>
</comment>
<comment type="caution">
    <text evidence="2">The sequence shown here is derived from an EMBL/GenBank/DDBJ whole genome shotgun (WGS) entry which is preliminary data.</text>
</comment>
<keyword evidence="3" id="KW-1185">Reference proteome</keyword>
<dbReference type="Gene3D" id="3.30.70.120">
    <property type="match status" value="1"/>
</dbReference>
<dbReference type="SUPFAM" id="SSF54913">
    <property type="entry name" value="GlnB-like"/>
    <property type="match status" value="1"/>
</dbReference>
<dbReference type="InterPro" id="IPR011322">
    <property type="entry name" value="N-reg_PII-like_a/b"/>
</dbReference>
<dbReference type="RefSeq" id="WP_143720718.1">
    <property type="nucleotide sequence ID" value="NZ_VKDB01000009.1"/>
</dbReference>
<dbReference type="AlphaFoldDB" id="A0A553UZ74"/>
<dbReference type="OrthoDB" id="9795599at2"/>
<accession>A0A553UZ74</accession>
<dbReference type="InterPro" id="IPR003793">
    <property type="entry name" value="UPF0166"/>
</dbReference>
<protein>
    <submittedName>
        <fullName evidence="2">DUF190 domain-containing protein</fullName>
    </submittedName>
</protein>
<dbReference type="Proteomes" id="UP000316092">
    <property type="component" value="Unassembled WGS sequence"/>
</dbReference>
<evidence type="ECO:0000256" key="1">
    <source>
        <dbReference type="ARBA" id="ARBA00010554"/>
    </source>
</evidence>
<dbReference type="Pfam" id="PF02641">
    <property type="entry name" value="DUF190"/>
    <property type="match status" value="1"/>
</dbReference>
<dbReference type="EMBL" id="VKDB01000009">
    <property type="protein sequence ID" value="TSA85524.1"/>
    <property type="molecule type" value="Genomic_DNA"/>
</dbReference>
<reference evidence="2 3" key="1">
    <citation type="submission" date="2019-07" db="EMBL/GenBank/DDBJ databases">
        <title>Deinococcus detaillus sp. nov., isolated from humus soil in Antarctica.</title>
        <authorList>
            <person name="Zhang K."/>
        </authorList>
    </citation>
    <scope>NUCLEOTIDE SEQUENCE [LARGE SCALE GENOMIC DNA]</scope>
    <source>
        <strain evidence="2 3">H1</strain>
    </source>
</reference>
<dbReference type="PANTHER" id="PTHR35983">
    <property type="entry name" value="UPF0166 PROTEIN TM_0021"/>
    <property type="match status" value="1"/>
</dbReference>
<sequence>MTWTDAALLKIHLGATDQVRGESTFDWLIQAARQAGLKGATVTQGSMGFGLDGELRHASLFHFAQNLPVVVEIVDEEDKIQRFLEGVQAELTASALITVQRVRLLARSEVVP</sequence>
<evidence type="ECO:0000313" key="3">
    <source>
        <dbReference type="Proteomes" id="UP000316092"/>
    </source>
</evidence>
<evidence type="ECO:0000313" key="2">
    <source>
        <dbReference type="EMBL" id="TSA85524.1"/>
    </source>
</evidence>
<dbReference type="PANTHER" id="PTHR35983:SF1">
    <property type="entry name" value="UPF0166 PROTEIN TM_0021"/>
    <property type="match status" value="1"/>
</dbReference>
<name>A0A553UZ74_9DEIO</name>
<proteinExistence type="inferred from homology"/>
<gene>
    <name evidence="2" type="ORF">FNU79_10055</name>
</gene>
<dbReference type="InterPro" id="IPR015867">
    <property type="entry name" value="N-reg_PII/ATP_PRibTrfase_C"/>
</dbReference>